<evidence type="ECO:0000256" key="2">
    <source>
        <dbReference type="ARBA" id="ARBA00022801"/>
    </source>
</evidence>
<comment type="caution">
    <text evidence="4">The sequence shown here is derived from an EMBL/GenBank/DDBJ whole genome shotgun (WGS) entry which is preliminary data.</text>
</comment>
<feature type="domain" description="Nudix hydrolase" evidence="3">
    <location>
        <begin position="28"/>
        <end position="164"/>
    </location>
</feature>
<dbReference type="Proteomes" id="UP000824214">
    <property type="component" value="Unassembled WGS sequence"/>
</dbReference>
<keyword evidence="2" id="KW-0378">Hydrolase</keyword>
<gene>
    <name evidence="4" type="ORF">H9942_05495</name>
</gene>
<dbReference type="InterPro" id="IPR020084">
    <property type="entry name" value="NUDIX_hydrolase_CS"/>
</dbReference>
<dbReference type="CDD" id="cd04693">
    <property type="entry name" value="NUDIX_Hydrolase"/>
    <property type="match status" value="1"/>
</dbReference>
<dbReference type="PROSITE" id="PS00893">
    <property type="entry name" value="NUDIX_BOX"/>
    <property type="match status" value="1"/>
</dbReference>
<dbReference type="InterPro" id="IPR000086">
    <property type="entry name" value="NUDIX_hydrolase_dom"/>
</dbReference>
<comment type="cofactor">
    <cofactor evidence="1">
        <name>Mg(2+)</name>
        <dbReference type="ChEBI" id="CHEBI:18420"/>
    </cofactor>
</comment>
<evidence type="ECO:0000313" key="5">
    <source>
        <dbReference type="Proteomes" id="UP000824214"/>
    </source>
</evidence>
<name>A0A9D2RZA5_9FIRM</name>
<dbReference type="PANTHER" id="PTHR43046">
    <property type="entry name" value="GDP-MANNOSE MANNOSYL HYDROLASE"/>
    <property type="match status" value="1"/>
</dbReference>
<dbReference type="PANTHER" id="PTHR43046:SF14">
    <property type="entry name" value="MUTT_NUDIX FAMILY PROTEIN"/>
    <property type="match status" value="1"/>
</dbReference>
<evidence type="ECO:0000256" key="1">
    <source>
        <dbReference type="ARBA" id="ARBA00001946"/>
    </source>
</evidence>
<dbReference type="Pfam" id="PF00293">
    <property type="entry name" value="NUDIX"/>
    <property type="match status" value="1"/>
</dbReference>
<evidence type="ECO:0000259" key="3">
    <source>
        <dbReference type="PROSITE" id="PS51462"/>
    </source>
</evidence>
<dbReference type="GO" id="GO:0016787">
    <property type="term" value="F:hydrolase activity"/>
    <property type="evidence" value="ECO:0007669"/>
    <property type="project" value="UniProtKB-KW"/>
</dbReference>
<dbReference type="PROSITE" id="PS51462">
    <property type="entry name" value="NUDIX"/>
    <property type="match status" value="1"/>
</dbReference>
<dbReference type="Gene3D" id="3.90.79.10">
    <property type="entry name" value="Nucleoside Triphosphate Pyrophosphohydrolase"/>
    <property type="match status" value="1"/>
</dbReference>
<dbReference type="SUPFAM" id="SSF55811">
    <property type="entry name" value="Nudix"/>
    <property type="match status" value="1"/>
</dbReference>
<reference evidence="4" key="2">
    <citation type="submission" date="2021-04" db="EMBL/GenBank/DDBJ databases">
        <authorList>
            <person name="Gilroy R."/>
        </authorList>
    </citation>
    <scope>NUCLEOTIDE SEQUENCE</scope>
    <source>
        <strain evidence="4">ChiBcolR8-3208</strain>
    </source>
</reference>
<sequence length="177" mass="20136">MELWDLYDKDRRPLGRTHQRGLPVPPGAYHLAVIVVILNPKGEVLLTRRAPEKDACPGWWENTGGSVLAGENSLEAITRELREETGLAARPEEFTLLLREDCRTDAHFDIYALTWEGAPEDIRFQAGETDAARWAPLADWEAVAGTEGTLCPARKEEYKQELYRRIALYLRGQREFS</sequence>
<accession>A0A9D2RZA5</accession>
<reference evidence="4" key="1">
    <citation type="journal article" date="2021" name="PeerJ">
        <title>Extensive microbial diversity within the chicken gut microbiome revealed by metagenomics and culture.</title>
        <authorList>
            <person name="Gilroy R."/>
            <person name="Ravi A."/>
            <person name="Getino M."/>
            <person name="Pursley I."/>
            <person name="Horton D.L."/>
            <person name="Alikhan N.F."/>
            <person name="Baker D."/>
            <person name="Gharbi K."/>
            <person name="Hall N."/>
            <person name="Watson M."/>
            <person name="Adriaenssens E.M."/>
            <person name="Foster-Nyarko E."/>
            <person name="Jarju S."/>
            <person name="Secka A."/>
            <person name="Antonio M."/>
            <person name="Oren A."/>
            <person name="Chaudhuri R.R."/>
            <person name="La Ragione R."/>
            <person name="Hildebrand F."/>
            <person name="Pallen M.J."/>
        </authorList>
    </citation>
    <scope>NUCLEOTIDE SEQUENCE</scope>
    <source>
        <strain evidence="4">ChiBcolR8-3208</strain>
    </source>
</reference>
<evidence type="ECO:0000313" key="4">
    <source>
        <dbReference type="EMBL" id="HJB37504.1"/>
    </source>
</evidence>
<organism evidence="4 5">
    <name type="scientific">Candidatus Acutalibacter ornithocaccae</name>
    <dbReference type="NCBI Taxonomy" id="2838416"/>
    <lineage>
        <taxon>Bacteria</taxon>
        <taxon>Bacillati</taxon>
        <taxon>Bacillota</taxon>
        <taxon>Clostridia</taxon>
        <taxon>Eubacteriales</taxon>
        <taxon>Acutalibacteraceae</taxon>
        <taxon>Acutalibacter</taxon>
    </lineage>
</organism>
<dbReference type="AlphaFoldDB" id="A0A9D2RZA5"/>
<dbReference type="InterPro" id="IPR015797">
    <property type="entry name" value="NUDIX_hydrolase-like_dom_sf"/>
</dbReference>
<protein>
    <submittedName>
        <fullName evidence="4">NUDIX domain-containing protein</fullName>
    </submittedName>
</protein>
<proteinExistence type="predicted"/>
<dbReference type="EMBL" id="DWXZ01000115">
    <property type="protein sequence ID" value="HJB37504.1"/>
    <property type="molecule type" value="Genomic_DNA"/>
</dbReference>